<reference evidence="3" key="1">
    <citation type="submission" date="2016-10" db="EMBL/GenBank/DDBJ databases">
        <authorList>
            <person name="Varghese N."/>
            <person name="Submissions S."/>
        </authorList>
    </citation>
    <scope>NUCLEOTIDE SEQUENCE [LARGE SCALE GENOMIC DNA]</scope>
    <source>
        <strain evidence="3">IBRC-M 10655</strain>
    </source>
</reference>
<evidence type="ECO:0000313" key="3">
    <source>
        <dbReference type="Proteomes" id="UP000199651"/>
    </source>
</evidence>
<keyword evidence="1" id="KW-0732">Signal</keyword>
<organism evidence="2 3">
    <name type="scientific">Actinokineospora alba</name>
    <dbReference type="NCBI Taxonomy" id="504798"/>
    <lineage>
        <taxon>Bacteria</taxon>
        <taxon>Bacillati</taxon>
        <taxon>Actinomycetota</taxon>
        <taxon>Actinomycetes</taxon>
        <taxon>Pseudonocardiales</taxon>
        <taxon>Pseudonocardiaceae</taxon>
        <taxon>Actinokineospora</taxon>
    </lineage>
</organism>
<sequence length="104" mass="10616">MLKQAGFVASAVAGLMMIGSAAFACTDCDDEWGGPSDFPGHHDGQVGVVNVDNVDVAENVNIPVCATNNTIAGGVVAVAVNALNPTYIDRCVKGVVHTGDEIDD</sequence>
<protein>
    <recommendedName>
        <fullName evidence="4">Secreted protein</fullName>
    </recommendedName>
</protein>
<feature type="signal peptide" evidence="1">
    <location>
        <begin position="1"/>
        <end position="24"/>
    </location>
</feature>
<dbReference type="AlphaFoldDB" id="A0A1H0PJ09"/>
<evidence type="ECO:0000313" key="2">
    <source>
        <dbReference type="EMBL" id="SDP04635.1"/>
    </source>
</evidence>
<name>A0A1H0PJ09_9PSEU</name>
<evidence type="ECO:0000256" key="1">
    <source>
        <dbReference type="SAM" id="SignalP"/>
    </source>
</evidence>
<keyword evidence="3" id="KW-1185">Reference proteome</keyword>
<dbReference type="Proteomes" id="UP000199651">
    <property type="component" value="Unassembled WGS sequence"/>
</dbReference>
<evidence type="ECO:0008006" key="4">
    <source>
        <dbReference type="Google" id="ProtNLM"/>
    </source>
</evidence>
<dbReference type="RefSeq" id="WP_091376044.1">
    <property type="nucleotide sequence ID" value="NZ_FNDV01000006.1"/>
</dbReference>
<dbReference type="OrthoDB" id="3699148at2"/>
<dbReference type="EMBL" id="FNJB01000006">
    <property type="protein sequence ID" value="SDP04635.1"/>
    <property type="molecule type" value="Genomic_DNA"/>
</dbReference>
<dbReference type="STRING" id="504798.SAMN05421871_106323"/>
<proteinExistence type="predicted"/>
<accession>A0A1H0PJ09</accession>
<gene>
    <name evidence="2" type="ORF">SAMN05192558_106129</name>
</gene>
<dbReference type="PROSITE" id="PS51257">
    <property type="entry name" value="PROKAR_LIPOPROTEIN"/>
    <property type="match status" value="1"/>
</dbReference>
<feature type="chain" id="PRO_5011558199" description="Secreted protein" evidence="1">
    <location>
        <begin position="25"/>
        <end position="104"/>
    </location>
</feature>